<dbReference type="AlphaFoldDB" id="A0A4Q0AHS4"/>
<keyword evidence="2" id="KW-0732">Signal</keyword>
<dbReference type="Proteomes" id="UP000289257">
    <property type="component" value="Unassembled WGS sequence"/>
</dbReference>
<keyword evidence="1" id="KW-0812">Transmembrane</keyword>
<comment type="caution">
    <text evidence="3">The sequence shown here is derived from an EMBL/GenBank/DDBJ whole genome shotgun (WGS) entry which is preliminary data.</text>
</comment>
<keyword evidence="1" id="KW-1133">Transmembrane helix</keyword>
<feature type="transmembrane region" description="Helical" evidence="1">
    <location>
        <begin position="69"/>
        <end position="93"/>
    </location>
</feature>
<evidence type="ECO:0000313" key="4">
    <source>
        <dbReference type="Proteomes" id="UP000289257"/>
    </source>
</evidence>
<dbReference type="EMBL" id="SCKX01000001">
    <property type="protein sequence ID" value="RWZ78731.1"/>
    <property type="molecule type" value="Genomic_DNA"/>
</dbReference>
<protein>
    <recommendedName>
        <fullName evidence="5">TrbC/VIRB2 family protein</fullName>
    </recommendedName>
</protein>
<feature type="chain" id="PRO_5020709056" description="TrbC/VIRB2 family protein" evidence="2">
    <location>
        <begin position="25"/>
        <end position="132"/>
    </location>
</feature>
<keyword evidence="4" id="KW-1185">Reference proteome</keyword>
<gene>
    <name evidence="3" type="ORF">EOT05_03210</name>
</gene>
<proteinExistence type="predicted"/>
<organism evidence="3 4">
    <name type="scientific">Candidatus Microsaccharimonas sossegonensis</name>
    <dbReference type="NCBI Taxonomy" id="2506948"/>
    <lineage>
        <taxon>Bacteria</taxon>
        <taxon>Candidatus Saccharimonadota</taxon>
        <taxon>Candidatus Saccharimonadia</taxon>
        <taxon>Candidatus Saccharimonadales</taxon>
        <taxon>Candidatus Saccharimonadaceae</taxon>
        <taxon>Candidatus Microsaccharimonas</taxon>
    </lineage>
</organism>
<reference evidence="3" key="1">
    <citation type="submission" date="2019-01" db="EMBL/GenBank/DDBJ databases">
        <title>Genomic signatures and co-occurrence patterns of the ultra-small Saccharimodia (Patescibacteria phylum) suggest a symbiotic lifestyle.</title>
        <authorList>
            <person name="Lemos L."/>
            <person name="Medeiros J."/>
            <person name="Andreote F."/>
            <person name="Fernandes G."/>
            <person name="Varani A."/>
            <person name="Oliveira G."/>
            <person name="Pylro V."/>
        </authorList>
    </citation>
    <scope>NUCLEOTIDE SEQUENCE [LARGE SCALE GENOMIC DNA]</scope>
    <source>
        <strain evidence="3">AMD02</strain>
    </source>
</reference>
<sequence length="132" mass="13318">MFKHARKLGAAIFMAAAFLPLAGAGGTLDQKTAATTLKSIAPSCGWVNTIKQSASSASGSNVSDAVANFLGLMQASAVILVVVAVGLFAVTFFTRHRGKVLTIFAGALGVILFMGAIVGFATSSSTGACSFI</sequence>
<feature type="transmembrane region" description="Helical" evidence="1">
    <location>
        <begin position="100"/>
        <end position="121"/>
    </location>
</feature>
<name>A0A4Q0AHS4_9BACT</name>
<evidence type="ECO:0000313" key="3">
    <source>
        <dbReference type="EMBL" id="RWZ78731.1"/>
    </source>
</evidence>
<keyword evidence="1" id="KW-0472">Membrane</keyword>
<accession>A0A4Q0AHS4</accession>
<evidence type="ECO:0008006" key="5">
    <source>
        <dbReference type="Google" id="ProtNLM"/>
    </source>
</evidence>
<feature type="signal peptide" evidence="2">
    <location>
        <begin position="1"/>
        <end position="24"/>
    </location>
</feature>
<evidence type="ECO:0000256" key="1">
    <source>
        <dbReference type="SAM" id="Phobius"/>
    </source>
</evidence>
<evidence type="ECO:0000256" key="2">
    <source>
        <dbReference type="SAM" id="SignalP"/>
    </source>
</evidence>